<accession>A0A6P2D5C0</accession>
<sequence length="95" mass="10110">MEDLNRVGVLLVALLLVWIAAPAGVAEVKGYDAGRWFWACGLVGVVVLAFLPRLRPGRPDADRWRAVGQRAGAVLSGVQLAVFAAACAWAARPSR</sequence>
<evidence type="ECO:0000313" key="2">
    <source>
        <dbReference type="EMBL" id="VTR96263.1"/>
    </source>
</evidence>
<reference evidence="2 3" key="1">
    <citation type="submission" date="2019-05" db="EMBL/GenBank/DDBJ databases">
        <authorList>
            <consortium name="Science for Life Laboratories"/>
        </authorList>
    </citation>
    <scope>NUCLEOTIDE SEQUENCE [LARGE SCALE GENOMIC DNA]</scope>
    <source>
        <strain evidence="2">Soil9</strain>
    </source>
</reference>
<dbReference type="EMBL" id="LR593886">
    <property type="protein sequence ID" value="VTR96263.1"/>
    <property type="molecule type" value="Genomic_DNA"/>
</dbReference>
<protein>
    <submittedName>
        <fullName evidence="2">Uncharacterized protein</fullName>
    </submittedName>
</protein>
<dbReference type="Proteomes" id="UP000464178">
    <property type="component" value="Chromosome"/>
</dbReference>
<dbReference type="AlphaFoldDB" id="A0A6P2D5C0"/>
<keyword evidence="3" id="KW-1185">Reference proteome</keyword>
<evidence type="ECO:0000256" key="1">
    <source>
        <dbReference type="SAM" id="Phobius"/>
    </source>
</evidence>
<keyword evidence="1" id="KW-0472">Membrane</keyword>
<keyword evidence="1" id="KW-0812">Transmembrane</keyword>
<gene>
    <name evidence="2" type="ORF">SOIL9_14510</name>
</gene>
<feature type="transmembrane region" description="Helical" evidence="1">
    <location>
        <begin position="73"/>
        <end position="91"/>
    </location>
</feature>
<organism evidence="2 3">
    <name type="scientific">Gemmata massiliana</name>
    <dbReference type="NCBI Taxonomy" id="1210884"/>
    <lineage>
        <taxon>Bacteria</taxon>
        <taxon>Pseudomonadati</taxon>
        <taxon>Planctomycetota</taxon>
        <taxon>Planctomycetia</taxon>
        <taxon>Gemmatales</taxon>
        <taxon>Gemmataceae</taxon>
        <taxon>Gemmata</taxon>
    </lineage>
</organism>
<evidence type="ECO:0000313" key="3">
    <source>
        <dbReference type="Proteomes" id="UP000464178"/>
    </source>
</evidence>
<keyword evidence="1" id="KW-1133">Transmembrane helix</keyword>
<feature type="transmembrane region" description="Helical" evidence="1">
    <location>
        <begin position="36"/>
        <end position="52"/>
    </location>
</feature>
<proteinExistence type="predicted"/>
<dbReference type="KEGG" id="gms:SOIL9_14510"/>
<name>A0A6P2D5C0_9BACT</name>